<dbReference type="InterPro" id="IPR049712">
    <property type="entry name" value="Poly_export"/>
</dbReference>
<dbReference type="RefSeq" id="WP_354298474.1">
    <property type="nucleotide sequence ID" value="NZ_JBEPLU010000004.1"/>
</dbReference>
<organism evidence="5 6">
    <name type="scientific">Phenylobacterium koreense</name>
    <dbReference type="NCBI Taxonomy" id="266125"/>
    <lineage>
        <taxon>Bacteria</taxon>
        <taxon>Pseudomonadati</taxon>
        <taxon>Pseudomonadota</taxon>
        <taxon>Alphaproteobacteria</taxon>
        <taxon>Caulobacterales</taxon>
        <taxon>Caulobacteraceae</taxon>
        <taxon>Phenylobacterium</taxon>
    </lineage>
</organism>
<keyword evidence="6" id="KW-1185">Reference proteome</keyword>
<accession>A0ABV2ENG7</accession>
<feature type="domain" description="Soluble ligand binding" evidence="4">
    <location>
        <begin position="119"/>
        <end position="164"/>
    </location>
</feature>
<dbReference type="Gene3D" id="3.10.560.10">
    <property type="entry name" value="Outer membrane lipoprotein wza domain like"/>
    <property type="match status" value="1"/>
</dbReference>
<dbReference type="Pfam" id="PF10531">
    <property type="entry name" value="SLBB"/>
    <property type="match status" value="1"/>
</dbReference>
<evidence type="ECO:0000256" key="2">
    <source>
        <dbReference type="SAM" id="SignalP"/>
    </source>
</evidence>
<feature type="chain" id="PRO_5047458183" evidence="2">
    <location>
        <begin position="25"/>
        <end position="192"/>
    </location>
</feature>
<evidence type="ECO:0000313" key="5">
    <source>
        <dbReference type="EMBL" id="MET3528604.1"/>
    </source>
</evidence>
<evidence type="ECO:0000259" key="3">
    <source>
        <dbReference type="Pfam" id="PF02563"/>
    </source>
</evidence>
<protein>
    <submittedName>
        <fullName evidence="5">Polysaccharide export outer membrane protein</fullName>
    </submittedName>
</protein>
<dbReference type="Proteomes" id="UP001549110">
    <property type="component" value="Unassembled WGS sequence"/>
</dbReference>
<sequence length="192" mass="20341">MKSPIKSLGLTLALICAACGTAPAPTPAAAATAAPSADADQAYLLGAGDKLKVTVYGEADLTGEFVVGDRGAVSFPLVGEIPAQNRSVADFKSSLTAALQEGYLKDPRITVEVISYRPYYILGEVTKPGEYPYTNGLTVLNAVAAASGFTYRANTKRVFIKRAGSNEEQKFPLTATERVQPGDTIRIGERYF</sequence>
<keyword evidence="1 2" id="KW-0732">Signal</keyword>
<reference evidence="5 6" key="1">
    <citation type="submission" date="2024-06" db="EMBL/GenBank/DDBJ databases">
        <title>Genomic Encyclopedia of Type Strains, Phase IV (KMG-IV): sequencing the most valuable type-strain genomes for metagenomic binning, comparative biology and taxonomic classification.</title>
        <authorList>
            <person name="Goeker M."/>
        </authorList>
    </citation>
    <scope>NUCLEOTIDE SEQUENCE [LARGE SCALE GENOMIC DNA]</scope>
    <source>
        <strain evidence="5 6">DSM 17809</strain>
    </source>
</reference>
<feature type="signal peptide" evidence="2">
    <location>
        <begin position="1"/>
        <end position="24"/>
    </location>
</feature>
<evidence type="ECO:0000259" key="4">
    <source>
        <dbReference type="Pfam" id="PF10531"/>
    </source>
</evidence>
<proteinExistence type="predicted"/>
<dbReference type="Pfam" id="PF02563">
    <property type="entry name" value="Poly_export"/>
    <property type="match status" value="1"/>
</dbReference>
<evidence type="ECO:0000256" key="1">
    <source>
        <dbReference type="ARBA" id="ARBA00022729"/>
    </source>
</evidence>
<feature type="domain" description="Polysaccharide export protein N-terminal" evidence="3">
    <location>
        <begin position="38"/>
        <end position="113"/>
    </location>
</feature>
<name>A0ABV2ENG7_9CAUL</name>
<dbReference type="PANTHER" id="PTHR33619">
    <property type="entry name" value="POLYSACCHARIDE EXPORT PROTEIN GFCE-RELATED"/>
    <property type="match status" value="1"/>
</dbReference>
<dbReference type="EMBL" id="JBEPLU010000004">
    <property type="protein sequence ID" value="MET3528604.1"/>
    <property type="molecule type" value="Genomic_DNA"/>
</dbReference>
<dbReference type="Gene3D" id="3.30.1950.10">
    <property type="entry name" value="wza like domain"/>
    <property type="match status" value="1"/>
</dbReference>
<dbReference type="InterPro" id="IPR003715">
    <property type="entry name" value="Poly_export_N"/>
</dbReference>
<dbReference type="InterPro" id="IPR019554">
    <property type="entry name" value="Soluble_ligand-bd"/>
</dbReference>
<evidence type="ECO:0000313" key="6">
    <source>
        <dbReference type="Proteomes" id="UP001549110"/>
    </source>
</evidence>
<dbReference type="PANTHER" id="PTHR33619:SF3">
    <property type="entry name" value="POLYSACCHARIDE EXPORT PROTEIN GFCE-RELATED"/>
    <property type="match status" value="1"/>
</dbReference>
<gene>
    <name evidence="5" type="ORF">ABID41_003746</name>
</gene>
<comment type="caution">
    <text evidence="5">The sequence shown here is derived from an EMBL/GenBank/DDBJ whole genome shotgun (WGS) entry which is preliminary data.</text>
</comment>